<dbReference type="InterPro" id="IPR015943">
    <property type="entry name" value="WD40/YVTN_repeat-like_dom_sf"/>
</dbReference>
<evidence type="ECO:0000256" key="3">
    <source>
        <dbReference type="SAM" id="SignalP"/>
    </source>
</evidence>
<dbReference type="RefSeq" id="WP_006009445.1">
    <property type="nucleotide sequence ID" value="NZ_AUAV01000025.1"/>
</dbReference>
<gene>
    <name evidence="5" type="ORF">GPAL_0797</name>
</gene>
<proteinExistence type="predicted"/>
<dbReference type="Proteomes" id="UP000006251">
    <property type="component" value="Unassembled WGS sequence"/>
</dbReference>
<evidence type="ECO:0000256" key="1">
    <source>
        <dbReference type="ARBA" id="ARBA00022531"/>
    </source>
</evidence>
<dbReference type="InterPro" id="IPR036278">
    <property type="entry name" value="Sialidase_sf"/>
</dbReference>
<protein>
    <submittedName>
        <fullName evidence="5">BNR repeat protein</fullName>
    </submittedName>
</protein>
<feature type="domain" description="Photosynthesis system II assembly factor Ycf48/Hcf136-like" evidence="4">
    <location>
        <begin position="112"/>
        <end position="218"/>
    </location>
</feature>
<accession>K6ZBD5</accession>
<keyword evidence="3" id="KW-0732">Signal</keyword>
<dbReference type="OrthoDB" id="9813892at2"/>
<sequence length="347" mass="38080">MISNFKKASLAGLMVFSAIVSANNSYQAPLVKESLLLDIAIGDNILIVGERGHVLTGTTEQNLTQVIVPTKTTLTAVTLFAQNAWAVGHDASILHSSDAGQTWQLQLSMPELDRPFLDVFFMDENTGVAVGAYGLFYRTIDGGTTWQKELHASVLPQDDIDYLDSIKDEPEFYQDELSFILPHFNRLSYANGKLYMAGEAGLLAVSTDFGRSWKRFDIAYNGSFFDIQETKNGQLFAVGLRGNIFLANDDSKKWDKLQTCVTTSLNSIVLGNDKNIYITGNNGVLLSLDQTKVSVNEYHPANDEGCAIHISIKKLKNNLSDSILNGLVINDAMLAVTASGIKQIELK</sequence>
<evidence type="ECO:0000256" key="2">
    <source>
        <dbReference type="ARBA" id="ARBA00023276"/>
    </source>
</evidence>
<keyword evidence="2" id="KW-0604">Photosystem II</keyword>
<dbReference type="Gene3D" id="2.130.10.10">
    <property type="entry name" value="YVTN repeat-like/Quinoprotein amine dehydrogenase"/>
    <property type="match status" value="1"/>
</dbReference>
<dbReference type="GO" id="GO:0015979">
    <property type="term" value="P:photosynthesis"/>
    <property type="evidence" value="ECO:0007669"/>
    <property type="project" value="UniProtKB-KW"/>
</dbReference>
<reference evidence="6" key="1">
    <citation type="journal article" date="2014" name="Environ. Microbiol.">
        <title>Comparative genomics of the marine bacterial genus Glaciecola reveals the high degree of genomic diversity and genomic characteristic for cold adaptation.</title>
        <authorList>
            <person name="Qin Q.L."/>
            <person name="Xie B.B."/>
            <person name="Yu Y."/>
            <person name="Shu Y.L."/>
            <person name="Rong J.C."/>
            <person name="Zhang Y.J."/>
            <person name="Zhao D.L."/>
            <person name="Chen X.L."/>
            <person name="Zhang X.Y."/>
            <person name="Chen B."/>
            <person name="Zhou B.C."/>
            <person name="Zhang Y.Z."/>
        </authorList>
    </citation>
    <scope>NUCLEOTIDE SEQUENCE [LARGE SCALE GENOMIC DNA]</scope>
    <source>
        <strain evidence="6">ACAM 615</strain>
    </source>
</reference>
<dbReference type="PANTHER" id="PTHR47199:SF2">
    <property type="entry name" value="PHOTOSYSTEM II STABILITY_ASSEMBLY FACTOR HCF136, CHLOROPLASTIC"/>
    <property type="match status" value="1"/>
</dbReference>
<dbReference type="SUPFAM" id="SSF50939">
    <property type="entry name" value="Sialidases"/>
    <property type="match status" value="1"/>
</dbReference>
<dbReference type="EMBL" id="BAEQ01000015">
    <property type="protein sequence ID" value="GAC27677.1"/>
    <property type="molecule type" value="Genomic_DNA"/>
</dbReference>
<dbReference type="AlphaFoldDB" id="K6ZBD5"/>
<dbReference type="GO" id="GO:0009523">
    <property type="term" value="C:photosystem II"/>
    <property type="evidence" value="ECO:0007669"/>
    <property type="project" value="UniProtKB-KW"/>
</dbReference>
<evidence type="ECO:0000313" key="5">
    <source>
        <dbReference type="EMBL" id="GAC27677.1"/>
    </source>
</evidence>
<feature type="signal peptide" evidence="3">
    <location>
        <begin position="1"/>
        <end position="22"/>
    </location>
</feature>
<organism evidence="5 6">
    <name type="scientific">Brumicola pallidula DSM 14239 = ACAM 615</name>
    <dbReference type="NCBI Taxonomy" id="1121922"/>
    <lineage>
        <taxon>Bacteria</taxon>
        <taxon>Pseudomonadati</taxon>
        <taxon>Pseudomonadota</taxon>
        <taxon>Gammaproteobacteria</taxon>
        <taxon>Alteromonadales</taxon>
        <taxon>Alteromonadaceae</taxon>
        <taxon>Brumicola</taxon>
    </lineage>
</organism>
<feature type="chain" id="PRO_5003898231" evidence="3">
    <location>
        <begin position="23"/>
        <end position="347"/>
    </location>
</feature>
<evidence type="ECO:0000259" key="4">
    <source>
        <dbReference type="Pfam" id="PF14870"/>
    </source>
</evidence>
<keyword evidence="1" id="KW-0602">Photosynthesis</keyword>
<dbReference type="STRING" id="1121922.GCA_000428905_03728"/>
<name>K6ZBD5_9ALTE</name>
<dbReference type="InterPro" id="IPR028203">
    <property type="entry name" value="PSII_CF48-like_dom"/>
</dbReference>
<dbReference type="PANTHER" id="PTHR47199">
    <property type="entry name" value="PHOTOSYSTEM II STABILITY/ASSEMBLY FACTOR HCF136, CHLOROPLASTIC"/>
    <property type="match status" value="1"/>
</dbReference>
<keyword evidence="6" id="KW-1185">Reference proteome</keyword>
<comment type="caution">
    <text evidence="5">The sequence shown here is derived from an EMBL/GenBank/DDBJ whole genome shotgun (WGS) entry which is preliminary data.</text>
</comment>
<dbReference type="Pfam" id="PF14870">
    <property type="entry name" value="PSII_BNR"/>
    <property type="match status" value="1"/>
</dbReference>
<evidence type="ECO:0000313" key="6">
    <source>
        <dbReference type="Proteomes" id="UP000006251"/>
    </source>
</evidence>